<protein>
    <submittedName>
        <fullName evidence="2">Uncharacterized protein</fullName>
    </submittedName>
</protein>
<accession>A0AAV7N3S9</accession>
<evidence type="ECO:0000313" key="2">
    <source>
        <dbReference type="EMBL" id="KAJ1110693.1"/>
    </source>
</evidence>
<evidence type="ECO:0000256" key="1">
    <source>
        <dbReference type="SAM" id="MobiDB-lite"/>
    </source>
</evidence>
<gene>
    <name evidence="2" type="ORF">NDU88_008041</name>
</gene>
<comment type="caution">
    <text evidence="2">The sequence shown here is derived from an EMBL/GenBank/DDBJ whole genome shotgun (WGS) entry which is preliminary data.</text>
</comment>
<reference evidence="2" key="1">
    <citation type="journal article" date="2022" name="bioRxiv">
        <title>Sequencing and chromosome-scale assembly of the giantPleurodeles waltlgenome.</title>
        <authorList>
            <person name="Brown T."/>
            <person name="Elewa A."/>
            <person name="Iarovenko S."/>
            <person name="Subramanian E."/>
            <person name="Araus A.J."/>
            <person name="Petzold A."/>
            <person name="Susuki M."/>
            <person name="Suzuki K.-i.T."/>
            <person name="Hayashi T."/>
            <person name="Toyoda A."/>
            <person name="Oliveira C."/>
            <person name="Osipova E."/>
            <person name="Leigh N.D."/>
            <person name="Simon A."/>
            <person name="Yun M.H."/>
        </authorList>
    </citation>
    <scope>NUCLEOTIDE SEQUENCE</scope>
    <source>
        <strain evidence="2">20211129_DDA</strain>
        <tissue evidence="2">Liver</tissue>
    </source>
</reference>
<sequence>MLRGISMFAPPKGHSSSARTIYRLSEASIARVTVMSEPRRSVTSGATVMPEPRRSVTSGATVTSEPCRSRHPDGVSEQAWFSYAYVQTKTCKREMHRDSGRERDDLQAAHIVCAIQAKEAAKRIHHGGVNDIKHEP</sequence>
<name>A0AAV7N3S9_PLEWA</name>
<dbReference type="EMBL" id="JANPWB010000013">
    <property type="protein sequence ID" value="KAJ1110693.1"/>
    <property type="molecule type" value="Genomic_DNA"/>
</dbReference>
<evidence type="ECO:0000313" key="3">
    <source>
        <dbReference type="Proteomes" id="UP001066276"/>
    </source>
</evidence>
<organism evidence="2 3">
    <name type="scientific">Pleurodeles waltl</name>
    <name type="common">Iberian ribbed newt</name>
    <dbReference type="NCBI Taxonomy" id="8319"/>
    <lineage>
        <taxon>Eukaryota</taxon>
        <taxon>Metazoa</taxon>
        <taxon>Chordata</taxon>
        <taxon>Craniata</taxon>
        <taxon>Vertebrata</taxon>
        <taxon>Euteleostomi</taxon>
        <taxon>Amphibia</taxon>
        <taxon>Batrachia</taxon>
        <taxon>Caudata</taxon>
        <taxon>Salamandroidea</taxon>
        <taxon>Salamandridae</taxon>
        <taxon>Pleurodelinae</taxon>
        <taxon>Pleurodeles</taxon>
    </lineage>
</organism>
<keyword evidence="3" id="KW-1185">Reference proteome</keyword>
<dbReference type="AlphaFoldDB" id="A0AAV7N3S9"/>
<dbReference type="Proteomes" id="UP001066276">
    <property type="component" value="Chromosome 9"/>
</dbReference>
<proteinExistence type="predicted"/>
<feature type="region of interest" description="Disordered" evidence="1">
    <location>
        <begin position="36"/>
        <end position="73"/>
    </location>
</feature>
<feature type="compositionally biased region" description="Polar residues" evidence="1">
    <location>
        <begin position="55"/>
        <end position="66"/>
    </location>
</feature>